<keyword evidence="7 11" id="KW-0573">Peptidoglycan synthesis</keyword>
<comment type="similarity">
    <text evidence="11">Belongs to the SEDS family. MrdB/RodA subfamily.</text>
</comment>
<feature type="transmembrane region" description="Helical" evidence="11">
    <location>
        <begin position="21"/>
        <end position="40"/>
    </location>
</feature>
<proteinExistence type="inferred from homology"/>
<dbReference type="EC" id="2.4.99.28" evidence="11"/>
<keyword evidence="13" id="KW-1185">Reference proteome</keyword>
<comment type="function">
    <text evidence="11">Peptidoglycan polymerase that is essential for cell wall elongation.</text>
</comment>
<evidence type="ECO:0000256" key="2">
    <source>
        <dbReference type="ARBA" id="ARBA00022475"/>
    </source>
</evidence>
<dbReference type="PANTHER" id="PTHR30474">
    <property type="entry name" value="CELL CYCLE PROTEIN"/>
    <property type="match status" value="1"/>
</dbReference>
<keyword evidence="5 11" id="KW-0812">Transmembrane</keyword>
<keyword evidence="11" id="KW-0997">Cell inner membrane</keyword>
<evidence type="ECO:0000313" key="13">
    <source>
        <dbReference type="Proteomes" id="UP001595892"/>
    </source>
</evidence>
<accession>A0ABV9NRQ4</accession>
<evidence type="ECO:0000313" key="12">
    <source>
        <dbReference type="EMBL" id="MFC4729198.1"/>
    </source>
</evidence>
<feature type="transmembrane region" description="Helical" evidence="11">
    <location>
        <begin position="108"/>
        <end position="130"/>
    </location>
</feature>
<feature type="transmembrane region" description="Helical" evidence="11">
    <location>
        <begin position="307"/>
        <end position="334"/>
    </location>
</feature>
<evidence type="ECO:0000256" key="3">
    <source>
        <dbReference type="ARBA" id="ARBA00022676"/>
    </source>
</evidence>
<evidence type="ECO:0000256" key="7">
    <source>
        <dbReference type="ARBA" id="ARBA00022984"/>
    </source>
</evidence>
<keyword evidence="8 11" id="KW-1133">Transmembrane helix</keyword>
<comment type="caution">
    <text evidence="12">The sequence shown here is derived from an EMBL/GenBank/DDBJ whole genome shotgun (WGS) entry which is preliminary data.</text>
</comment>
<evidence type="ECO:0000256" key="1">
    <source>
        <dbReference type="ARBA" id="ARBA00004141"/>
    </source>
</evidence>
<sequence length="370" mass="38969">MNALLHWSGDLFRRAFGNIDLPLGATLVALLAIGLVVLHSAGGDSVALVVPQALRFGVGLAALVVISRIPPGRLRLWTPYLFAGSLLLLMLVPVLGTGRSGRHWLNLGVFYLQPAELMKLTVPMMVAWILHRQVLPPRFPALVACAAVIGVPTALIVAQPDLGTGLLIGLSGAFAVFLAGLSWWYIGAAALAAAVAAPLAWLFGLQEYQKNRILTFLDAEADPLGTGWNILQSKIAVGSGGLTGKGWGQGTQSHLNFLPEHTTDFIFAVLSEEFGWVGVCVTLALYLFVLARCLWIAAEARESYGRLVAGALALTFSVYVLVNGGMVAGLLPVVGVPMPLLSYGGTSAVSLLAGFGIVMSVAAHKRFIGA</sequence>
<dbReference type="InterPro" id="IPR001182">
    <property type="entry name" value="FtsW/RodA"/>
</dbReference>
<keyword evidence="9 11" id="KW-0472">Membrane</keyword>
<evidence type="ECO:0000256" key="5">
    <source>
        <dbReference type="ARBA" id="ARBA00022692"/>
    </source>
</evidence>
<gene>
    <name evidence="11 12" type="primary">rodA</name>
    <name evidence="11" type="synonym">mrdB</name>
    <name evidence="12" type="ORF">ACFO3Q_13570</name>
</gene>
<name>A0ABV9NRQ4_9GAMM</name>
<dbReference type="Pfam" id="PF01098">
    <property type="entry name" value="FTSW_RODA_SPOVE"/>
    <property type="match status" value="1"/>
</dbReference>
<reference evidence="13" key="1">
    <citation type="journal article" date="2019" name="Int. J. Syst. Evol. Microbiol.">
        <title>The Global Catalogue of Microorganisms (GCM) 10K type strain sequencing project: providing services to taxonomists for standard genome sequencing and annotation.</title>
        <authorList>
            <consortium name="The Broad Institute Genomics Platform"/>
            <consortium name="The Broad Institute Genome Sequencing Center for Infectious Disease"/>
            <person name="Wu L."/>
            <person name="Ma J."/>
        </authorList>
    </citation>
    <scope>NUCLEOTIDE SEQUENCE [LARGE SCALE GENOMIC DNA]</scope>
    <source>
        <strain evidence="13">CGMCC 1.13574</strain>
    </source>
</reference>
<keyword evidence="4 11" id="KW-0808">Transferase</keyword>
<dbReference type="HAMAP" id="MF_02079">
    <property type="entry name" value="PGT_RodA"/>
    <property type="match status" value="1"/>
</dbReference>
<feature type="transmembrane region" description="Helical" evidence="11">
    <location>
        <begin position="164"/>
        <end position="181"/>
    </location>
</feature>
<feature type="transmembrane region" description="Helical" evidence="11">
    <location>
        <begin position="340"/>
        <end position="363"/>
    </location>
</feature>
<feature type="transmembrane region" description="Helical" evidence="11">
    <location>
        <begin position="274"/>
        <end position="295"/>
    </location>
</feature>
<feature type="transmembrane region" description="Helical" evidence="11">
    <location>
        <begin position="188"/>
        <end position="205"/>
    </location>
</feature>
<feature type="transmembrane region" description="Helical" evidence="11">
    <location>
        <begin position="46"/>
        <end position="66"/>
    </location>
</feature>
<evidence type="ECO:0000256" key="10">
    <source>
        <dbReference type="ARBA" id="ARBA00023316"/>
    </source>
</evidence>
<evidence type="ECO:0000256" key="8">
    <source>
        <dbReference type="ARBA" id="ARBA00022989"/>
    </source>
</evidence>
<evidence type="ECO:0000256" key="11">
    <source>
        <dbReference type="HAMAP-Rule" id="MF_02079"/>
    </source>
</evidence>
<dbReference type="RefSeq" id="WP_377005271.1">
    <property type="nucleotide sequence ID" value="NZ_JBHSGG010000039.1"/>
</dbReference>
<dbReference type="EMBL" id="JBHSGG010000039">
    <property type="protein sequence ID" value="MFC4729198.1"/>
    <property type="molecule type" value="Genomic_DNA"/>
</dbReference>
<keyword evidence="10 11" id="KW-0961">Cell wall biogenesis/degradation</keyword>
<dbReference type="InterPro" id="IPR018365">
    <property type="entry name" value="Cell_cycle_FtsW-rel_CS"/>
</dbReference>
<comment type="catalytic activity">
    <reaction evidence="11">
        <text>[GlcNAc-(1-&gt;4)-Mur2Ac(oyl-L-Ala-gamma-D-Glu-L-Lys-D-Ala-D-Ala)](n)-di-trans,octa-cis-undecaprenyl diphosphate + beta-D-GlcNAc-(1-&gt;4)-Mur2Ac(oyl-L-Ala-gamma-D-Glu-L-Lys-D-Ala-D-Ala)-di-trans,octa-cis-undecaprenyl diphosphate = [GlcNAc-(1-&gt;4)-Mur2Ac(oyl-L-Ala-gamma-D-Glu-L-Lys-D-Ala-D-Ala)](n+1)-di-trans,octa-cis-undecaprenyl diphosphate + di-trans,octa-cis-undecaprenyl diphosphate + H(+)</text>
        <dbReference type="Rhea" id="RHEA:23708"/>
        <dbReference type="Rhea" id="RHEA-COMP:9602"/>
        <dbReference type="Rhea" id="RHEA-COMP:9603"/>
        <dbReference type="ChEBI" id="CHEBI:15378"/>
        <dbReference type="ChEBI" id="CHEBI:58405"/>
        <dbReference type="ChEBI" id="CHEBI:60033"/>
        <dbReference type="ChEBI" id="CHEBI:78435"/>
        <dbReference type="EC" id="2.4.99.28"/>
    </reaction>
</comment>
<evidence type="ECO:0000256" key="6">
    <source>
        <dbReference type="ARBA" id="ARBA00022960"/>
    </source>
</evidence>
<dbReference type="NCBIfam" id="TIGR02210">
    <property type="entry name" value="rodA_shape"/>
    <property type="match status" value="1"/>
</dbReference>
<keyword evidence="3 11" id="KW-0328">Glycosyltransferase</keyword>
<comment type="subcellular location">
    <subcellularLocation>
        <location evidence="11">Cell inner membrane</location>
        <topology evidence="11">Multi-pass membrane protein</topology>
    </subcellularLocation>
    <subcellularLocation>
        <location evidence="1">Membrane</location>
        <topology evidence="1">Multi-pass membrane protein</topology>
    </subcellularLocation>
</comment>
<keyword evidence="2 11" id="KW-1003">Cell membrane</keyword>
<feature type="transmembrane region" description="Helical" evidence="11">
    <location>
        <begin position="78"/>
        <end position="96"/>
    </location>
</feature>
<evidence type="ECO:0000256" key="9">
    <source>
        <dbReference type="ARBA" id="ARBA00023136"/>
    </source>
</evidence>
<evidence type="ECO:0000256" key="4">
    <source>
        <dbReference type="ARBA" id="ARBA00022679"/>
    </source>
</evidence>
<comment type="pathway">
    <text evidence="11">Cell wall biogenesis; peptidoglycan biosynthesis.</text>
</comment>
<dbReference type="PROSITE" id="PS00428">
    <property type="entry name" value="FTSW_RODA_SPOVE"/>
    <property type="match status" value="1"/>
</dbReference>
<feature type="transmembrane region" description="Helical" evidence="11">
    <location>
        <begin position="139"/>
        <end position="158"/>
    </location>
</feature>
<keyword evidence="6 11" id="KW-0133">Cell shape</keyword>
<protein>
    <recommendedName>
        <fullName evidence="11">Peptidoglycan glycosyltransferase MrdB</fullName>
        <shortName evidence="11">PGT</shortName>
        <ecNumber evidence="11">2.4.99.28</ecNumber>
    </recommendedName>
    <alternativeName>
        <fullName evidence="11">Cell elongation protein RodA</fullName>
    </alternativeName>
    <alternativeName>
        <fullName evidence="11">Cell wall polymerase</fullName>
    </alternativeName>
    <alternativeName>
        <fullName evidence="11">Peptidoglycan polymerase</fullName>
        <shortName evidence="11">PG polymerase</shortName>
    </alternativeName>
</protein>
<dbReference type="InterPro" id="IPR011923">
    <property type="entry name" value="RodA/MrdB"/>
</dbReference>
<organism evidence="12 13">
    <name type="scientific">Coralloluteibacterium thermophilum</name>
    <dbReference type="NCBI Taxonomy" id="2707049"/>
    <lineage>
        <taxon>Bacteria</taxon>
        <taxon>Pseudomonadati</taxon>
        <taxon>Pseudomonadota</taxon>
        <taxon>Gammaproteobacteria</taxon>
        <taxon>Lysobacterales</taxon>
        <taxon>Lysobacteraceae</taxon>
        <taxon>Coralloluteibacterium</taxon>
    </lineage>
</organism>
<dbReference type="PANTHER" id="PTHR30474:SF1">
    <property type="entry name" value="PEPTIDOGLYCAN GLYCOSYLTRANSFERASE MRDB"/>
    <property type="match status" value="1"/>
</dbReference>
<dbReference type="Proteomes" id="UP001595892">
    <property type="component" value="Unassembled WGS sequence"/>
</dbReference>